<evidence type="ECO:0000256" key="6">
    <source>
        <dbReference type="ARBA" id="ARBA00022989"/>
    </source>
</evidence>
<dbReference type="AlphaFoldDB" id="A0AA46AD94"/>
<dbReference type="GO" id="GO:0016887">
    <property type="term" value="F:ATP hydrolysis activity"/>
    <property type="evidence" value="ECO:0007669"/>
    <property type="project" value="InterPro"/>
</dbReference>
<protein>
    <recommendedName>
        <fullName evidence="8">Multidrug resistance-like ATP-binding protein MdlB</fullName>
    </recommendedName>
</protein>
<dbReference type="PANTHER" id="PTHR24221">
    <property type="entry name" value="ATP-BINDING CASSETTE SUB-FAMILY B"/>
    <property type="match status" value="1"/>
</dbReference>
<dbReference type="PANTHER" id="PTHR24221:SF654">
    <property type="entry name" value="ATP-BINDING CASSETTE SUB-FAMILY B MEMBER 6"/>
    <property type="match status" value="1"/>
</dbReference>
<dbReference type="PROSITE" id="PS00211">
    <property type="entry name" value="ABC_TRANSPORTER_1"/>
    <property type="match status" value="1"/>
</dbReference>
<evidence type="ECO:0000256" key="7">
    <source>
        <dbReference type="ARBA" id="ARBA00023136"/>
    </source>
</evidence>
<feature type="domain" description="ABC transmembrane type-1" evidence="11">
    <location>
        <begin position="1"/>
        <end position="228"/>
    </location>
</feature>
<evidence type="ECO:0000256" key="2">
    <source>
        <dbReference type="ARBA" id="ARBA00022448"/>
    </source>
</evidence>
<dbReference type="SUPFAM" id="SSF90123">
    <property type="entry name" value="ABC transporter transmembrane region"/>
    <property type="match status" value="1"/>
</dbReference>
<sequence>MIAVIKQIGFGLKEYMYPLALLKVMKDLREKIFQKLINVEYQSLIGKQYGDILSRATNDLEAFRNAMLLIGIDLITHIFTVLFMVFVLIYRDWKLFLIFLFITPLLALSFNYFGEKRKKYSQKNQESASEYTQFLNQLISGIETIKLFNLDIIKEKFKQINENYFKNQRKNALYDVFYLSSLETVSYIATAGIILYGGYRIIKGEITTGDLFSFLSALLILVNSLQTVQRGAIQLKVITPITERIKYLLHLPTEKEEGLILDKFKEKIEYKNVYLNINNHKILKDINAVIKKGDKIGIVGQTGSGKSSFIKLLIGIYKNYQGEILIDNVELRKYNIKSLRYKIGIVSQDIFIFNDTIKNNLLIANPTATDEQIKEALINAKADFVFNLKDGLNTIIGERGSSLSGGERQRLALARVFLKNPEIIILDEATSALDVQTEDIIVKQIFELFKEKTLIIIAHRLKTINSCDKILVFDKGQIVEEGDINSLLSKKGIFYELYSRKDITSSQA</sequence>
<dbReference type="GO" id="GO:0034040">
    <property type="term" value="F:ATPase-coupled lipid transmembrane transporter activity"/>
    <property type="evidence" value="ECO:0007669"/>
    <property type="project" value="TreeGrafter"/>
</dbReference>
<evidence type="ECO:0000256" key="9">
    <source>
        <dbReference type="SAM" id="Phobius"/>
    </source>
</evidence>
<keyword evidence="2" id="KW-0813">Transport</keyword>
<dbReference type="InterPro" id="IPR027417">
    <property type="entry name" value="P-loop_NTPase"/>
</dbReference>
<evidence type="ECO:0000313" key="13">
    <source>
        <dbReference type="Proteomes" id="UP001157947"/>
    </source>
</evidence>
<comment type="caution">
    <text evidence="12">The sequence shown here is derived from an EMBL/GenBank/DDBJ whole genome shotgun (WGS) entry which is preliminary data.</text>
</comment>
<evidence type="ECO:0000259" key="11">
    <source>
        <dbReference type="PROSITE" id="PS50929"/>
    </source>
</evidence>
<dbReference type="InterPro" id="IPR011527">
    <property type="entry name" value="ABC1_TM_dom"/>
</dbReference>
<evidence type="ECO:0000259" key="10">
    <source>
        <dbReference type="PROSITE" id="PS50893"/>
    </source>
</evidence>
<dbReference type="InterPro" id="IPR017871">
    <property type="entry name" value="ABC_transporter-like_CS"/>
</dbReference>
<dbReference type="FunFam" id="3.40.50.300:FF:000604">
    <property type="entry name" value="ABC transporter B family member 28"/>
    <property type="match status" value="1"/>
</dbReference>
<reference evidence="12" key="1">
    <citation type="submission" date="2017-05" db="EMBL/GenBank/DDBJ databases">
        <authorList>
            <person name="Varghese N."/>
            <person name="Submissions S."/>
        </authorList>
    </citation>
    <scope>NUCLEOTIDE SEQUENCE</scope>
    <source>
        <strain evidence="12">DSM 18763</strain>
    </source>
</reference>
<dbReference type="GO" id="GO:0005886">
    <property type="term" value="C:plasma membrane"/>
    <property type="evidence" value="ECO:0007669"/>
    <property type="project" value="UniProtKB-SubCell"/>
</dbReference>
<evidence type="ECO:0000256" key="3">
    <source>
        <dbReference type="ARBA" id="ARBA00022692"/>
    </source>
</evidence>
<dbReference type="GO" id="GO:0140359">
    <property type="term" value="F:ABC-type transporter activity"/>
    <property type="evidence" value="ECO:0007669"/>
    <property type="project" value="InterPro"/>
</dbReference>
<comment type="subcellular location">
    <subcellularLocation>
        <location evidence="1">Cell membrane</location>
        <topology evidence="1">Multi-pass membrane protein</topology>
    </subcellularLocation>
</comment>
<dbReference type="EMBL" id="FXTX01000002">
    <property type="protein sequence ID" value="SMP03570.1"/>
    <property type="molecule type" value="Genomic_DNA"/>
</dbReference>
<feature type="transmembrane region" description="Helical" evidence="9">
    <location>
        <begin position="66"/>
        <end position="89"/>
    </location>
</feature>
<dbReference type="GO" id="GO:0005524">
    <property type="term" value="F:ATP binding"/>
    <property type="evidence" value="ECO:0007669"/>
    <property type="project" value="UniProtKB-KW"/>
</dbReference>
<dbReference type="InterPro" id="IPR036640">
    <property type="entry name" value="ABC1_TM_sf"/>
</dbReference>
<dbReference type="SMART" id="SM00382">
    <property type="entry name" value="AAA"/>
    <property type="match status" value="1"/>
</dbReference>
<evidence type="ECO:0000313" key="12">
    <source>
        <dbReference type="EMBL" id="SMP03570.1"/>
    </source>
</evidence>
<proteinExistence type="predicted"/>
<evidence type="ECO:0000256" key="8">
    <source>
        <dbReference type="ARBA" id="ARBA00040960"/>
    </source>
</evidence>
<keyword evidence="6 9" id="KW-1133">Transmembrane helix</keyword>
<keyword evidence="7 9" id="KW-0472">Membrane</keyword>
<dbReference type="Pfam" id="PF00005">
    <property type="entry name" value="ABC_tran"/>
    <property type="match status" value="1"/>
</dbReference>
<evidence type="ECO:0000256" key="1">
    <source>
        <dbReference type="ARBA" id="ARBA00004651"/>
    </source>
</evidence>
<feature type="domain" description="ABC transporter" evidence="10">
    <location>
        <begin position="268"/>
        <end position="500"/>
    </location>
</feature>
<organism evidence="12 13">
    <name type="scientific">Venenivibrio stagnispumantis</name>
    <dbReference type="NCBI Taxonomy" id="407998"/>
    <lineage>
        <taxon>Bacteria</taxon>
        <taxon>Pseudomonadati</taxon>
        <taxon>Aquificota</taxon>
        <taxon>Aquificia</taxon>
        <taxon>Aquificales</taxon>
        <taxon>Hydrogenothermaceae</taxon>
        <taxon>Venenivibrio</taxon>
    </lineage>
</organism>
<keyword evidence="13" id="KW-1185">Reference proteome</keyword>
<dbReference type="InterPro" id="IPR003593">
    <property type="entry name" value="AAA+_ATPase"/>
</dbReference>
<dbReference type="Gene3D" id="3.40.50.300">
    <property type="entry name" value="P-loop containing nucleotide triphosphate hydrolases"/>
    <property type="match status" value="1"/>
</dbReference>
<accession>A0AA46AD94</accession>
<name>A0AA46AD94_9AQUI</name>
<dbReference type="Pfam" id="PF00664">
    <property type="entry name" value="ABC_membrane"/>
    <property type="match status" value="1"/>
</dbReference>
<dbReference type="CDD" id="cd18552">
    <property type="entry name" value="ABC_6TM_MsbA_like"/>
    <property type="match status" value="1"/>
</dbReference>
<gene>
    <name evidence="12" type="ORF">SAMN06264868_102141</name>
</gene>
<keyword evidence="4" id="KW-0547">Nucleotide-binding</keyword>
<dbReference type="Proteomes" id="UP001157947">
    <property type="component" value="Unassembled WGS sequence"/>
</dbReference>
<feature type="transmembrane region" description="Helical" evidence="9">
    <location>
        <begin position="176"/>
        <end position="199"/>
    </location>
</feature>
<feature type="transmembrane region" description="Helical" evidence="9">
    <location>
        <begin position="95"/>
        <end position="113"/>
    </location>
</feature>
<dbReference type="PROSITE" id="PS50893">
    <property type="entry name" value="ABC_TRANSPORTER_2"/>
    <property type="match status" value="1"/>
</dbReference>
<dbReference type="InterPro" id="IPR003439">
    <property type="entry name" value="ABC_transporter-like_ATP-bd"/>
</dbReference>
<dbReference type="GO" id="GO:0005737">
    <property type="term" value="C:cytoplasm"/>
    <property type="evidence" value="ECO:0007669"/>
    <property type="project" value="UniProtKB-ARBA"/>
</dbReference>
<dbReference type="SUPFAM" id="SSF52540">
    <property type="entry name" value="P-loop containing nucleoside triphosphate hydrolases"/>
    <property type="match status" value="1"/>
</dbReference>
<keyword evidence="3 9" id="KW-0812">Transmembrane</keyword>
<keyword evidence="5 12" id="KW-0067">ATP-binding</keyword>
<evidence type="ECO:0000256" key="4">
    <source>
        <dbReference type="ARBA" id="ARBA00022741"/>
    </source>
</evidence>
<dbReference type="PROSITE" id="PS50929">
    <property type="entry name" value="ABC_TM1F"/>
    <property type="match status" value="1"/>
</dbReference>
<evidence type="ECO:0000256" key="5">
    <source>
        <dbReference type="ARBA" id="ARBA00022840"/>
    </source>
</evidence>
<dbReference type="Gene3D" id="1.20.1560.10">
    <property type="entry name" value="ABC transporter type 1, transmembrane domain"/>
    <property type="match status" value="1"/>
</dbReference>
<dbReference type="InterPro" id="IPR039421">
    <property type="entry name" value="Type_1_exporter"/>
</dbReference>